<comment type="similarity">
    <text evidence="4 14">Belongs to the copper/topaquinone oxidase family.</text>
</comment>
<dbReference type="KEGG" id="hir:HETIRDRAFT_460901"/>
<comment type="cofactor">
    <cofactor evidence="2">
        <name>Mn(2+)</name>
        <dbReference type="ChEBI" id="CHEBI:29035"/>
    </cofactor>
</comment>
<evidence type="ECO:0000256" key="4">
    <source>
        <dbReference type="ARBA" id="ARBA00007983"/>
    </source>
</evidence>
<evidence type="ECO:0000256" key="8">
    <source>
        <dbReference type="ARBA" id="ARBA00023002"/>
    </source>
</evidence>
<evidence type="ECO:0000256" key="12">
    <source>
        <dbReference type="PIRSR" id="PIRSR600269-50"/>
    </source>
</evidence>
<dbReference type="Pfam" id="PF01179">
    <property type="entry name" value="Cu_amine_oxid"/>
    <property type="match status" value="1"/>
</dbReference>
<feature type="domain" description="Copper amine oxidase N3-terminal" evidence="17">
    <location>
        <begin position="143"/>
        <end position="231"/>
    </location>
</feature>
<feature type="domain" description="Copper amine oxidase catalytic" evidence="16">
    <location>
        <begin position="300"/>
        <end position="721"/>
    </location>
</feature>
<dbReference type="FunCoup" id="W4JTJ2">
    <property type="interactions" value="48"/>
</dbReference>
<dbReference type="PROSITE" id="PS01164">
    <property type="entry name" value="COPPER_AMINE_OXID_1"/>
    <property type="match status" value="1"/>
</dbReference>
<keyword evidence="7 12" id="KW-0801">TPQ</keyword>
<dbReference type="GO" id="GO:0008131">
    <property type="term" value="F:primary methylamine oxidase activity"/>
    <property type="evidence" value="ECO:0007669"/>
    <property type="project" value="UniProtKB-EC"/>
</dbReference>
<feature type="active site" description="Schiff-base intermediate with substrate; via topaquinone" evidence="12">
    <location>
        <position position="462"/>
    </location>
</feature>
<dbReference type="SUPFAM" id="SSF49998">
    <property type="entry name" value="Amine oxidase catalytic domain"/>
    <property type="match status" value="1"/>
</dbReference>
<dbReference type="GO" id="GO:0048038">
    <property type="term" value="F:quinone binding"/>
    <property type="evidence" value="ECO:0007669"/>
    <property type="project" value="InterPro"/>
</dbReference>
<evidence type="ECO:0000256" key="11">
    <source>
        <dbReference type="ARBA" id="ARBA00048032"/>
    </source>
</evidence>
<dbReference type="STRING" id="747525.W4JTJ2"/>
<dbReference type="InterPro" id="IPR015798">
    <property type="entry name" value="Cu_amine_oxidase_C"/>
</dbReference>
<evidence type="ECO:0000256" key="14">
    <source>
        <dbReference type="RuleBase" id="RU000672"/>
    </source>
</evidence>
<dbReference type="Gene3D" id="3.10.450.40">
    <property type="match status" value="2"/>
</dbReference>
<dbReference type="eggNOG" id="KOG1186">
    <property type="taxonomic scope" value="Eukaryota"/>
</dbReference>
<dbReference type="InterPro" id="IPR016182">
    <property type="entry name" value="Cu_amine_oxidase_N-reg"/>
</dbReference>
<evidence type="ECO:0000259" key="16">
    <source>
        <dbReference type="Pfam" id="PF01179"/>
    </source>
</evidence>
<dbReference type="GeneID" id="20677120"/>
<organism evidence="18 19">
    <name type="scientific">Heterobasidion irregulare (strain TC 32-1)</name>
    <dbReference type="NCBI Taxonomy" id="747525"/>
    <lineage>
        <taxon>Eukaryota</taxon>
        <taxon>Fungi</taxon>
        <taxon>Dikarya</taxon>
        <taxon>Basidiomycota</taxon>
        <taxon>Agaricomycotina</taxon>
        <taxon>Agaricomycetes</taxon>
        <taxon>Russulales</taxon>
        <taxon>Bondarzewiaceae</taxon>
        <taxon>Heterobasidion</taxon>
        <taxon>Heterobasidion annosum species complex</taxon>
    </lineage>
</organism>
<dbReference type="GO" id="GO:0005507">
    <property type="term" value="F:copper ion binding"/>
    <property type="evidence" value="ECO:0007669"/>
    <property type="project" value="InterPro"/>
</dbReference>
<gene>
    <name evidence="18" type="ORF">HETIRDRAFT_460901</name>
</gene>
<feature type="region of interest" description="Disordered" evidence="15">
    <location>
        <begin position="637"/>
        <end position="660"/>
    </location>
</feature>
<dbReference type="InterPro" id="IPR049947">
    <property type="entry name" value="Cu_Am_Ox_Cu-bd"/>
</dbReference>
<feature type="region of interest" description="Disordered" evidence="15">
    <location>
        <begin position="1"/>
        <end position="30"/>
    </location>
</feature>
<evidence type="ECO:0000256" key="15">
    <source>
        <dbReference type="SAM" id="MobiDB-lite"/>
    </source>
</evidence>
<dbReference type="HOGENOM" id="CLU_011500_3_2_1"/>
<dbReference type="InterPro" id="IPR036460">
    <property type="entry name" value="Cu_amine_oxidase_C_sf"/>
</dbReference>
<keyword evidence="6 14" id="KW-0479">Metal-binding</keyword>
<evidence type="ECO:0000256" key="10">
    <source>
        <dbReference type="ARBA" id="ARBA00023211"/>
    </source>
</evidence>
<dbReference type="Proteomes" id="UP000030671">
    <property type="component" value="Unassembled WGS sequence"/>
</dbReference>
<dbReference type="InterPro" id="IPR015802">
    <property type="entry name" value="Cu_amine_oxidase_N3"/>
</dbReference>
<evidence type="ECO:0000256" key="13">
    <source>
        <dbReference type="PIRSR" id="PIRSR600269-51"/>
    </source>
</evidence>
<keyword evidence="10" id="KW-0464">Manganese</keyword>
<dbReference type="PROSITE" id="PS01165">
    <property type="entry name" value="COPPER_AMINE_OXID_2"/>
    <property type="match status" value="1"/>
</dbReference>
<evidence type="ECO:0000256" key="2">
    <source>
        <dbReference type="ARBA" id="ARBA00001936"/>
    </source>
</evidence>
<evidence type="ECO:0000313" key="19">
    <source>
        <dbReference type="Proteomes" id="UP000030671"/>
    </source>
</evidence>
<dbReference type="InterPro" id="IPR000269">
    <property type="entry name" value="Cu_amine_oxidase"/>
</dbReference>
<feature type="region of interest" description="Disordered" evidence="15">
    <location>
        <begin position="242"/>
        <end position="272"/>
    </location>
</feature>
<accession>W4JTJ2</accession>
<feature type="modified residue" description="2',4',5'-topaquinone" evidence="13">
    <location>
        <position position="462"/>
    </location>
</feature>
<dbReference type="OrthoDB" id="5379943at2759"/>
<evidence type="ECO:0000256" key="6">
    <source>
        <dbReference type="ARBA" id="ARBA00022723"/>
    </source>
</evidence>
<comment type="cofactor">
    <cofactor evidence="3">
        <name>Zn(2+)</name>
        <dbReference type="ChEBI" id="CHEBI:29105"/>
    </cofactor>
</comment>
<dbReference type="Pfam" id="PF02728">
    <property type="entry name" value="Cu_amine_oxidN3"/>
    <property type="match status" value="1"/>
</dbReference>
<dbReference type="InParanoid" id="W4JTJ2"/>
<dbReference type="EC" id="1.4.3.-" evidence="14"/>
<evidence type="ECO:0000256" key="3">
    <source>
        <dbReference type="ARBA" id="ARBA00001947"/>
    </source>
</evidence>
<keyword evidence="9 14" id="KW-0186">Copper</keyword>
<dbReference type="SUPFAM" id="SSF54416">
    <property type="entry name" value="Amine oxidase N-terminal region"/>
    <property type="match status" value="2"/>
</dbReference>
<keyword evidence="19" id="KW-1185">Reference proteome</keyword>
<comment type="cofactor">
    <cofactor evidence="1">
        <name>Cu cation</name>
        <dbReference type="ChEBI" id="CHEBI:23378"/>
    </cofactor>
</comment>
<dbReference type="InterPro" id="IPR049948">
    <property type="entry name" value="Cu_Am_ox_TPQ-bd"/>
</dbReference>
<evidence type="ECO:0000259" key="17">
    <source>
        <dbReference type="Pfam" id="PF02728"/>
    </source>
</evidence>
<comment type="cofactor">
    <cofactor evidence="14">
        <name>Cu cation</name>
        <dbReference type="ChEBI" id="CHEBI:23378"/>
    </cofactor>
    <text evidence="14">Contains 1 topaquinone per subunit.</text>
</comment>
<name>W4JTJ2_HETIT</name>
<reference evidence="18 19" key="1">
    <citation type="journal article" date="2012" name="New Phytol.">
        <title>Insight into trade-off between wood decay and parasitism from the genome of a fungal forest pathogen.</title>
        <authorList>
            <person name="Olson A."/>
            <person name="Aerts A."/>
            <person name="Asiegbu F."/>
            <person name="Belbahri L."/>
            <person name="Bouzid O."/>
            <person name="Broberg A."/>
            <person name="Canback B."/>
            <person name="Coutinho P.M."/>
            <person name="Cullen D."/>
            <person name="Dalman K."/>
            <person name="Deflorio G."/>
            <person name="van Diepen L.T."/>
            <person name="Dunand C."/>
            <person name="Duplessis S."/>
            <person name="Durling M."/>
            <person name="Gonthier P."/>
            <person name="Grimwood J."/>
            <person name="Fossdal C.G."/>
            <person name="Hansson D."/>
            <person name="Henrissat B."/>
            <person name="Hietala A."/>
            <person name="Himmelstrand K."/>
            <person name="Hoffmeister D."/>
            <person name="Hogberg N."/>
            <person name="James T.Y."/>
            <person name="Karlsson M."/>
            <person name="Kohler A."/>
            <person name="Kues U."/>
            <person name="Lee Y.H."/>
            <person name="Lin Y.C."/>
            <person name="Lind M."/>
            <person name="Lindquist E."/>
            <person name="Lombard V."/>
            <person name="Lucas S."/>
            <person name="Lunden K."/>
            <person name="Morin E."/>
            <person name="Murat C."/>
            <person name="Park J."/>
            <person name="Raffaello T."/>
            <person name="Rouze P."/>
            <person name="Salamov A."/>
            <person name="Schmutz J."/>
            <person name="Solheim H."/>
            <person name="Stahlberg J."/>
            <person name="Velez H."/>
            <person name="de Vries R.P."/>
            <person name="Wiebenga A."/>
            <person name="Woodward S."/>
            <person name="Yakovlev I."/>
            <person name="Garbelotto M."/>
            <person name="Martin F."/>
            <person name="Grigoriev I.V."/>
            <person name="Stenlid J."/>
        </authorList>
    </citation>
    <scope>NUCLEOTIDE SEQUENCE [LARGE SCALE GENOMIC DNA]</scope>
    <source>
        <strain evidence="18 19">TC 32-1</strain>
    </source>
</reference>
<evidence type="ECO:0000256" key="5">
    <source>
        <dbReference type="ARBA" id="ARBA00011738"/>
    </source>
</evidence>
<dbReference type="PANTHER" id="PTHR10638:SF86">
    <property type="entry name" value="COPPER AMINE OXIDASE 1-RELATED"/>
    <property type="match status" value="1"/>
</dbReference>
<evidence type="ECO:0000256" key="1">
    <source>
        <dbReference type="ARBA" id="ARBA00001935"/>
    </source>
</evidence>
<proteinExistence type="inferred from homology"/>
<comment type="subunit">
    <text evidence="5">Homodimer.</text>
</comment>
<dbReference type="EMBL" id="KI925464">
    <property type="protein sequence ID" value="ETW76769.1"/>
    <property type="molecule type" value="Genomic_DNA"/>
</dbReference>
<sequence>MAANNATPVAPSTATEVKRTPGNDVPTHPLDPLTADEILAVSLAIRHHIAEKTSIKAVRFITNYLLPPPKRAVLAHLGIPLVTGEKVREEDKVPLVRKAEVDFLDVVSGDAYDAIVALDSSTGKWAVETLDKLPEGTQPQLSPGELLACEEIVKADERVRALAKAVGIEPHQIFADGWSIGYDDRFPITQRIQQALMFARTSEHDNLYGHPLDFIPIVDMNAGKVIHIDFPGHYLTTDPTSLTVPSTKPPPLAGTDNVESANRPRMPPPMTPQEYLPDILAEDAKKAGKEFKFRDDIKPLHVVQPEGVSFKMDGNVLEWQKWKMHIGFSQREGIALSTITYNDDGTVRPIFYRLSMAEMVVPYGAPEHPHPRKFAFDTGEYGMGTMANELSLGCDCLGQIHYLSGAYTGHDGSAVVIKNVICIHEEDAGLLWKHTDYRTGGRSHSVRSRRLVVSMVCTLANYEYIWNYLFYQDGSIELEIRLTGILQAYVSGPNEQSPYGVQVAPGITAQNHQHIFSLRVDSMIDGLSNSIVETDVLPIPHATGSERNYAGNGFRTHERVLKEASEGARDWDAATDRRWRIVNSARKHYATGQPVGYSLGVKGGVTAWLPRPDGWVGERARFASKTMWVMRDDEQVGTKGGRMWPAGKYVPQARGEPEDSVGKWLEKDGKEGKTIEDEDLVVFLTVGTTHIPRPEDWPVMPVDHLRVTFKPSGFFTANPALDVPGGIDPKSVNAFGGEGSSSTCCSN</sequence>
<keyword evidence="8 14" id="KW-0560">Oxidoreductase</keyword>
<dbReference type="FunFam" id="2.70.98.20:FF:000006">
    <property type="entry name" value="Amine oxidase"/>
    <property type="match status" value="1"/>
</dbReference>
<comment type="PTM">
    <text evidence="13 14">Topaquinone (TPQ) is generated by copper-dependent autoxidation of a specific tyrosyl residue.</text>
</comment>
<evidence type="ECO:0000313" key="18">
    <source>
        <dbReference type="EMBL" id="ETW76769.1"/>
    </source>
</evidence>
<dbReference type="AlphaFoldDB" id="W4JTJ2"/>
<dbReference type="GO" id="GO:0009308">
    <property type="term" value="P:amine metabolic process"/>
    <property type="evidence" value="ECO:0007669"/>
    <property type="project" value="UniProtKB-UniRule"/>
</dbReference>
<feature type="compositionally biased region" description="Polar residues" evidence="15">
    <location>
        <begin position="1"/>
        <end position="15"/>
    </location>
</feature>
<dbReference type="RefSeq" id="XP_009551641.1">
    <property type="nucleotide sequence ID" value="XM_009553346.1"/>
</dbReference>
<protein>
    <recommendedName>
        <fullName evidence="14">Amine oxidase</fullName>
        <ecNumber evidence="14">1.4.3.-</ecNumber>
    </recommendedName>
</protein>
<dbReference type="PANTHER" id="PTHR10638">
    <property type="entry name" value="COPPER AMINE OXIDASE"/>
    <property type="match status" value="1"/>
</dbReference>
<evidence type="ECO:0000256" key="9">
    <source>
        <dbReference type="ARBA" id="ARBA00023008"/>
    </source>
</evidence>
<evidence type="ECO:0000256" key="7">
    <source>
        <dbReference type="ARBA" id="ARBA00022772"/>
    </source>
</evidence>
<feature type="active site" description="Proton acceptor" evidence="12">
    <location>
        <position position="377"/>
    </location>
</feature>
<dbReference type="Gene3D" id="2.70.98.20">
    <property type="entry name" value="Copper amine oxidase, catalytic domain"/>
    <property type="match status" value="1"/>
</dbReference>
<comment type="catalytic activity">
    <reaction evidence="11">
        <text>a primary methyl amine + O2 + H2O = an aldehyde + H2O2 + NH4(+)</text>
        <dbReference type="Rhea" id="RHEA:16153"/>
        <dbReference type="ChEBI" id="CHEBI:15377"/>
        <dbReference type="ChEBI" id="CHEBI:15379"/>
        <dbReference type="ChEBI" id="CHEBI:16240"/>
        <dbReference type="ChEBI" id="CHEBI:17478"/>
        <dbReference type="ChEBI" id="CHEBI:28938"/>
        <dbReference type="ChEBI" id="CHEBI:228804"/>
        <dbReference type="EC" id="1.4.3.21"/>
    </reaction>
</comment>